<dbReference type="Proteomes" id="UP000009170">
    <property type="component" value="Unassembled WGS sequence"/>
</dbReference>
<sequence>MPRRAVALALALVAIAARAVAATPTLKFAQTHVFEAPYKRWTAGQTGGQNLKSPYDETELHLIGARAALVLVEFYDAGVSEAKMRVTNAFDATGTEMTLNASTPGTYGDDDATTMADGGPYSSTAYSAIVPGEYVKRGLSVEITWTSGGTPRTHAMTSIKVGAPTRFKIVTVPVYFFNASESMVHNGHVLTAERVGNMEPSVAREYSSKMPCSTFHTELHPMKRFNMSYVVVPPGRGYDGVTRAAYRINQRDDEANGFDTISIGMGILRKLRKFDGESKIATQYYSPLIYKKSAAKGGGYDGPGGGLGGGHIGTGSYTFSGVFFHEQGHAAGLPHAKEAYNSSSYPYPEGSLQGSAWAYDMHSNKLIDPYKKPCTYNTCPSSIYGYKQDVMQGGHGDRESGQHFGLFSDYNVARIQRYFERRGAIGVTPAGGFAKWDDDAQAWSDATSSVKVVTINEPVVFIYATASCTELSCDSGGALDTSKLWLTQIYPPVTYVGNSTEVVDVDDRAQFERFNYDQATGVERDYCGRGCDFMYKVHFADGTHRTVMIPDGASFRSSPASSISSDATNPLHGDSFISLGCVVRTEGKDVVRVDMLYLPFVWRGVHNRAAQLITSWTKTGGETRPISPVNTVGQPVSTLVASLKMLLPAGKGICSYNVTSAHARQAEELAMSALEGFFQKEVGAPIPPLSGVALACACAGEGPTCDATCKKQVGFRSWELPPSSLSRSSEVQCGCQFKCEDLSGKCQYGFEPASDKCERGTHASKLTKRWHSSQVYYYVDAYDRPLMDIEGAKDMIDDFRHNKTLDEQIKKCRKDPECQRIIFEQAHSTYKTSFKRGICANPCYVKDDWNRVTYIIDMENPWELNITEREALVSAGTTVHLDVKLASSDSTLLSQMQSYISDTCASVSLAMRNAFPWPADTPSTTACPCDASTPPANGDVGNCVGTLLPGSKCQPECHTGYAVSGESVCIAGTLTHALCAGKPCDASTPPPNGAVGDCTDSLASGSTCQPTCNAGYTASGPSSCTAGTLASATCGPIWSLPDSQGLNFTSSARDASRGARTGIAIAVGSAVVLAGL</sequence>
<dbReference type="STRING" id="70448.A0A096PB33"/>
<evidence type="ECO:0000256" key="8">
    <source>
        <dbReference type="SAM" id="SignalP"/>
    </source>
</evidence>
<dbReference type="Pfam" id="PF10462">
    <property type="entry name" value="Peptidase_M66"/>
    <property type="match status" value="1"/>
</dbReference>
<keyword evidence="2" id="KW-0645">Protease</keyword>
<dbReference type="PROSITE" id="PS51694">
    <property type="entry name" value="PEPTIDASE_M66"/>
    <property type="match status" value="1"/>
</dbReference>
<evidence type="ECO:0000256" key="3">
    <source>
        <dbReference type="ARBA" id="ARBA00022723"/>
    </source>
</evidence>
<comment type="cofactor">
    <cofactor evidence="1">
        <name>Zn(2+)</name>
        <dbReference type="ChEBI" id="CHEBI:29105"/>
    </cofactor>
</comment>
<dbReference type="RefSeq" id="XP_022841393.1">
    <property type="nucleotide sequence ID" value="XM_022982627.1"/>
</dbReference>
<feature type="domain" description="Peptidase M66" evidence="9">
    <location>
        <begin position="159"/>
        <end position="425"/>
    </location>
</feature>
<reference evidence="10 11" key="2">
    <citation type="journal article" date="2014" name="BMC Genomics">
        <title>An improved genome of the model marine alga Ostreococcus tauri unfolds by assessing Illumina de novo assemblies.</title>
        <authorList>
            <person name="Blanc-Mathieu R."/>
            <person name="Verhelst B."/>
            <person name="Derelle E."/>
            <person name="Rombauts S."/>
            <person name="Bouget F.Y."/>
            <person name="Carre I."/>
            <person name="Chateau A."/>
            <person name="Eyre-Walker A."/>
            <person name="Grimsley N."/>
            <person name="Moreau H."/>
            <person name="Piegu B."/>
            <person name="Rivals E."/>
            <person name="Schackwitz W."/>
            <person name="Van de Peer Y."/>
            <person name="Piganeau G."/>
        </authorList>
    </citation>
    <scope>NUCLEOTIDE SEQUENCE [LARGE SCALE GENOMIC DNA]</scope>
    <source>
        <strain evidence="11">OTTH 0595 / CCAP 157/2 / RCC745</strain>
    </source>
</reference>
<evidence type="ECO:0000313" key="11">
    <source>
        <dbReference type="Proteomes" id="UP000009170"/>
    </source>
</evidence>
<evidence type="ECO:0000256" key="5">
    <source>
        <dbReference type="ARBA" id="ARBA00022833"/>
    </source>
</evidence>
<dbReference type="PANTHER" id="PTHR39540">
    <property type="match status" value="1"/>
</dbReference>
<keyword evidence="3" id="KW-0479">Metal-binding</keyword>
<proteinExistence type="predicted"/>
<accession>A0A096PB33</accession>
<evidence type="ECO:0000313" key="10">
    <source>
        <dbReference type="EMBL" id="CEG02176.1"/>
    </source>
</evidence>
<reference evidence="11" key="1">
    <citation type="journal article" date="2006" name="Proc. Natl. Acad. Sci. U.S.A.">
        <title>Genome analysis of the smallest free-living eukaryote Ostreococcus tauri unveils many unique features.</title>
        <authorList>
            <person name="Derelle E."/>
            <person name="Ferraz C."/>
            <person name="Rombauts S."/>
            <person name="Rouze P."/>
            <person name="Worden A.Z."/>
            <person name="Robbens S."/>
            <person name="Partensky F."/>
            <person name="Degroeve S."/>
            <person name="Echeynie S."/>
            <person name="Cooke R."/>
            <person name="Saeys Y."/>
            <person name="Wuyts J."/>
            <person name="Jabbari K."/>
            <person name="Bowler C."/>
            <person name="Panaud O."/>
            <person name="Piegu B."/>
            <person name="Ball S.G."/>
            <person name="Ral J.-P."/>
            <person name="Bouget F.-Y."/>
            <person name="Piganeau G."/>
            <person name="De Baets B."/>
            <person name="Picard A."/>
            <person name="Delseny M."/>
            <person name="Demaille J."/>
            <person name="Van de Peer Y."/>
            <person name="Moreau H."/>
        </authorList>
    </citation>
    <scope>NUCLEOTIDE SEQUENCE [LARGE SCALE GENOMIC DNA]</scope>
    <source>
        <strain evidence="11">OTTH 0595 / CCAP 157/2 / RCC745</strain>
    </source>
</reference>
<dbReference type="EMBL" id="CAID01000014">
    <property type="protein sequence ID" value="CEG02176.1"/>
    <property type="molecule type" value="Genomic_DNA"/>
</dbReference>
<feature type="chain" id="PRO_5001923593" evidence="8">
    <location>
        <begin position="23"/>
        <end position="1076"/>
    </location>
</feature>
<dbReference type="GO" id="GO:0006508">
    <property type="term" value="P:proteolysis"/>
    <property type="evidence" value="ECO:0007669"/>
    <property type="project" value="UniProtKB-KW"/>
</dbReference>
<name>A0A096PB33_OSTTA</name>
<dbReference type="AlphaFoldDB" id="A0A096PB33"/>
<dbReference type="KEGG" id="ota:OT_ostta14g02740"/>
<keyword evidence="8" id="KW-0732">Signal</keyword>
<feature type="signal peptide" evidence="8">
    <location>
        <begin position="1"/>
        <end position="22"/>
    </location>
</feature>
<protein>
    <submittedName>
        <fullName evidence="10">Peptidase M66</fullName>
    </submittedName>
</protein>
<keyword evidence="11" id="KW-1185">Reference proteome</keyword>
<keyword evidence="6" id="KW-0482">Metalloprotease</keyword>
<dbReference type="GeneID" id="34946397"/>
<evidence type="ECO:0000256" key="4">
    <source>
        <dbReference type="ARBA" id="ARBA00022801"/>
    </source>
</evidence>
<dbReference type="PANTHER" id="PTHR39540:SF1">
    <property type="entry name" value="DICTOMALLEIN-1-RELATED"/>
    <property type="match status" value="1"/>
</dbReference>
<evidence type="ECO:0000256" key="6">
    <source>
        <dbReference type="ARBA" id="ARBA00023049"/>
    </source>
</evidence>
<dbReference type="InterPro" id="IPR019503">
    <property type="entry name" value="Peptidase_M66_dom"/>
</dbReference>
<keyword evidence="7" id="KW-1015">Disulfide bond</keyword>
<dbReference type="GO" id="GO:0004222">
    <property type="term" value="F:metalloendopeptidase activity"/>
    <property type="evidence" value="ECO:0007669"/>
    <property type="project" value="InterPro"/>
</dbReference>
<keyword evidence="4" id="KW-0378">Hydrolase</keyword>
<evidence type="ECO:0000256" key="7">
    <source>
        <dbReference type="ARBA" id="ARBA00023157"/>
    </source>
</evidence>
<evidence type="ECO:0000256" key="2">
    <source>
        <dbReference type="ARBA" id="ARBA00022670"/>
    </source>
</evidence>
<dbReference type="OrthoDB" id="19788at2759"/>
<evidence type="ECO:0000259" key="9">
    <source>
        <dbReference type="PROSITE" id="PS51694"/>
    </source>
</evidence>
<dbReference type="GO" id="GO:0046872">
    <property type="term" value="F:metal ion binding"/>
    <property type="evidence" value="ECO:0007669"/>
    <property type="project" value="UniProtKB-KW"/>
</dbReference>
<comment type="caution">
    <text evidence="10">The sequence shown here is derived from an EMBL/GenBank/DDBJ whole genome shotgun (WGS) entry which is preliminary data.</text>
</comment>
<keyword evidence="5" id="KW-0862">Zinc</keyword>
<evidence type="ECO:0000256" key="1">
    <source>
        <dbReference type="ARBA" id="ARBA00001947"/>
    </source>
</evidence>
<dbReference type="InParanoid" id="A0A096PB33"/>
<organism evidence="10 11">
    <name type="scientific">Ostreococcus tauri</name>
    <name type="common">Marine green alga</name>
    <dbReference type="NCBI Taxonomy" id="70448"/>
    <lineage>
        <taxon>Eukaryota</taxon>
        <taxon>Viridiplantae</taxon>
        <taxon>Chlorophyta</taxon>
        <taxon>Mamiellophyceae</taxon>
        <taxon>Mamiellales</taxon>
        <taxon>Bathycoccaceae</taxon>
        <taxon>Ostreococcus</taxon>
    </lineage>
</organism>
<dbReference type="InterPro" id="IPR051256">
    <property type="entry name" value="Dictomallein"/>
</dbReference>
<gene>
    <name evidence="10" type="ORF">OT_ostta14g02740</name>
</gene>
<dbReference type="SMART" id="SM00032">
    <property type="entry name" value="CCP"/>
    <property type="match status" value="2"/>
</dbReference>
<dbReference type="InterPro" id="IPR000436">
    <property type="entry name" value="Sushi_SCR_CCP_dom"/>
</dbReference>